<keyword evidence="1" id="KW-0812">Transmembrane</keyword>
<sequence length="41" mass="4762">MKKLIHIIIFITIFVLCVFAFAYLYQQKNTSKSSGPLINKE</sequence>
<keyword evidence="1" id="KW-0472">Membrane</keyword>
<proteinExistence type="predicted"/>
<evidence type="ECO:0000313" key="2">
    <source>
        <dbReference type="EMBL" id="SVA81961.1"/>
    </source>
</evidence>
<dbReference type="AlphaFoldDB" id="A0A381YZ81"/>
<accession>A0A381YZ81</accession>
<feature type="transmembrane region" description="Helical" evidence="1">
    <location>
        <begin position="6"/>
        <end position="25"/>
    </location>
</feature>
<keyword evidence="1" id="KW-1133">Transmembrane helix</keyword>
<reference evidence="2" key="1">
    <citation type="submission" date="2018-05" db="EMBL/GenBank/DDBJ databases">
        <authorList>
            <person name="Lanie J.A."/>
            <person name="Ng W.-L."/>
            <person name="Kazmierczak K.M."/>
            <person name="Andrzejewski T.M."/>
            <person name="Davidsen T.M."/>
            <person name="Wayne K.J."/>
            <person name="Tettelin H."/>
            <person name="Glass J.I."/>
            <person name="Rusch D."/>
            <person name="Podicherti R."/>
            <person name="Tsui H.-C.T."/>
            <person name="Winkler M.E."/>
        </authorList>
    </citation>
    <scope>NUCLEOTIDE SEQUENCE</scope>
</reference>
<dbReference type="EMBL" id="UINC01019364">
    <property type="protein sequence ID" value="SVA81961.1"/>
    <property type="molecule type" value="Genomic_DNA"/>
</dbReference>
<gene>
    <name evidence="2" type="ORF">METZ01_LOCUS134815</name>
</gene>
<organism evidence="2">
    <name type="scientific">marine metagenome</name>
    <dbReference type="NCBI Taxonomy" id="408172"/>
    <lineage>
        <taxon>unclassified sequences</taxon>
        <taxon>metagenomes</taxon>
        <taxon>ecological metagenomes</taxon>
    </lineage>
</organism>
<name>A0A381YZ81_9ZZZZ</name>
<protein>
    <submittedName>
        <fullName evidence="2">Uncharacterized protein</fullName>
    </submittedName>
</protein>
<feature type="non-terminal residue" evidence="2">
    <location>
        <position position="41"/>
    </location>
</feature>
<evidence type="ECO:0000256" key="1">
    <source>
        <dbReference type="SAM" id="Phobius"/>
    </source>
</evidence>